<protein>
    <submittedName>
        <fullName evidence="1">Uncharacterized protein</fullName>
    </submittedName>
</protein>
<accession>A0A067CEZ3</accession>
<gene>
    <name evidence="1" type="ORF">SPRG_07348</name>
</gene>
<dbReference type="VEuPathDB" id="FungiDB:SPRG_07348"/>
<dbReference type="EMBL" id="KK583215">
    <property type="protein sequence ID" value="KDO27720.1"/>
    <property type="molecule type" value="Genomic_DNA"/>
</dbReference>
<evidence type="ECO:0000313" key="2">
    <source>
        <dbReference type="Proteomes" id="UP000030745"/>
    </source>
</evidence>
<dbReference type="KEGG" id="spar:SPRG_07348"/>
<dbReference type="AlphaFoldDB" id="A0A067CEZ3"/>
<keyword evidence="2" id="KW-1185">Reference proteome</keyword>
<sequence>MQRALANPANLQVELRHVGRIVAPLTTWAAPLGAIVAWCAWPGLTAEFKEETLGIKQAPAHGSIAAAANLRPSSKYKYIKNEIGERPSFNSTQ</sequence>
<dbReference type="RefSeq" id="XP_012201525.1">
    <property type="nucleotide sequence ID" value="XM_012346135.1"/>
</dbReference>
<dbReference type="OrthoDB" id="61942at2759"/>
<dbReference type="OMA" id="IVAWCAW"/>
<dbReference type="Proteomes" id="UP000030745">
    <property type="component" value="Unassembled WGS sequence"/>
</dbReference>
<reference evidence="1 2" key="1">
    <citation type="journal article" date="2013" name="PLoS Genet.">
        <title>Distinctive expansion of potential virulence genes in the genome of the oomycete fish pathogen Saprolegnia parasitica.</title>
        <authorList>
            <person name="Jiang R.H."/>
            <person name="de Bruijn I."/>
            <person name="Haas B.J."/>
            <person name="Belmonte R."/>
            <person name="Lobach L."/>
            <person name="Christie J."/>
            <person name="van den Ackerveken G."/>
            <person name="Bottin A."/>
            <person name="Bulone V."/>
            <person name="Diaz-Moreno S.M."/>
            <person name="Dumas B."/>
            <person name="Fan L."/>
            <person name="Gaulin E."/>
            <person name="Govers F."/>
            <person name="Grenville-Briggs L.J."/>
            <person name="Horner N.R."/>
            <person name="Levin J.Z."/>
            <person name="Mammella M."/>
            <person name="Meijer H.J."/>
            <person name="Morris P."/>
            <person name="Nusbaum C."/>
            <person name="Oome S."/>
            <person name="Phillips A.J."/>
            <person name="van Rooyen D."/>
            <person name="Rzeszutek E."/>
            <person name="Saraiva M."/>
            <person name="Secombes C.J."/>
            <person name="Seidl M.F."/>
            <person name="Snel B."/>
            <person name="Stassen J.H."/>
            <person name="Sykes S."/>
            <person name="Tripathy S."/>
            <person name="van den Berg H."/>
            <person name="Vega-Arreguin J.C."/>
            <person name="Wawra S."/>
            <person name="Young S.K."/>
            <person name="Zeng Q."/>
            <person name="Dieguez-Uribeondo J."/>
            <person name="Russ C."/>
            <person name="Tyler B.M."/>
            <person name="van West P."/>
        </authorList>
    </citation>
    <scope>NUCLEOTIDE SEQUENCE [LARGE SCALE GENOMIC DNA]</scope>
    <source>
        <strain evidence="1 2">CBS 223.65</strain>
    </source>
</reference>
<evidence type="ECO:0000313" key="1">
    <source>
        <dbReference type="EMBL" id="KDO27720.1"/>
    </source>
</evidence>
<name>A0A067CEZ3_SAPPC</name>
<organism evidence="1 2">
    <name type="scientific">Saprolegnia parasitica (strain CBS 223.65)</name>
    <dbReference type="NCBI Taxonomy" id="695850"/>
    <lineage>
        <taxon>Eukaryota</taxon>
        <taxon>Sar</taxon>
        <taxon>Stramenopiles</taxon>
        <taxon>Oomycota</taxon>
        <taxon>Saprolegniomycetes</taxon>
        <taxon>Saprolegniales</taxon>
        <taxon>Saprolegniaceae</taxon>
        <taxon>Saprolegnia</taxon>
    </lineage>
</organism>
<dbReference type="GeneID" id="24129624"/>
<proteinExistence type="predicted"/>